<dbReference type="Pfam" id="PF00389">
    <property type="entry name" value="2-Hacid_dh"/>
    <property type="match status" value="1"/>
</dbReference>
<evidence type="ECO:0000313" key="7">
    <source>
        <dbReference type="EMBL" id="KRN47464.1"/>
    </source>
</evidence>
<accession>A0A0R2H4F6</accession>
<dbReference type="SUPFAM" id="SSF51735">
    <property type="entry name" value="NAD(P)-binding Rossmann-fold domains"/>
    <property type="match status" value="1"/>
</dbReference>
<dbReference type="RefSeq" id="WP_031589781.1">
    <property type="nucleotide sequence ID" value="NZ_JNKN01000045.1"/>
</dbReference>
<dbReference type="PANTHER" id="PTHR43761">
    <property type="entry name" value="D-ISOMER SPECIFIC 2-HYDROXYACID DEHYDROGENASE FAMILY PROTEIN (AFU_ORTHOLOGUE AFUA_1G13630)"/>
    <property type="match status" value="1"/>
</dbReference>
<feature type="domain" description="D-isomer specific 2-hydroxyacid dehydrogenase catalytic" evidence="5">
    <location>
        <begin position="22"/>
        <end position="313"/>
    </location>
</feature>
<organism evidence="7 8">
    <name type="scientific">Kandleria vitulina DSM 20405</name>
    <dbReference type="NCBI Taxonomy" id="1410657"/>
    <lineage>
        <taxon>Bacteria</taxon>
        <taxon>Bacillati</taxon>
        <taxon>Bacillota</taxon>
        <taxon>Erysipelotrichia</taxon>
        <taxon>Erysipelotrichales</taxon>
        <taxon>Coprobacillaceae</taxon>
        <taxon>Kandleria</taxon>
    </lineage>
</organism>
<keyword evidence="3" id="KW-0520">NAD</keyword>
<dbReference type="FunFam" id="3.40.50.720:FF:000203">
    <property type="entry name" value="D-3-phosphoglycerate dehydrogenase (SerA)"/>
    <property type="match status" value="1"/>
</dbReference>
<dbReference type="SUPFAM" id="SSF52283">
    <property type="entry name" value="Formate/glycerate dehydrogenase catalytic domain-like"/>
    <property type="match status" value="1"/>
</dbReference>
<dbReference type="PANTHER" id="PTHR43761:SF1">
    <property type="entry name" value="D-ISOMER SPECIFIC 2-HYDROXYACID DEHYDROGENASE CATALYTIC DOMAIN-CONTAINING PROTEIN-RELATED"/>
    <property type="match status" value="1"/>
</dbReference>
<evidence type="ECO:0000256" key="1">
    <source>
        <dbReference type="ARBA" id="ARBA00005854"/>
    </source>
</evidence>
<dbReference type="InterPro" id="IPR029753">
    <property type="entry name" value="D-isomer_DH_CS"/>
</dbReference>
<keyword evidence="8" id="KW-1185">Reference proteome</keyword>
<dbReference type="Proteomes" id="UP000051841">
    <property type="component" value="Unassembled WGS sequence"/>
</dbReference>
<dbReference type="GO" id="GO:0051287">
    <property type="term" value="F:NAD binding"/>
    <property type="evidence" value="ECO:0007669"/>
    <property type="project" value="InterPro"/>
</dbReference>
<gene>
    <name evidence="7" type="ORF">IV49_GL001537</name>
</gene>
<keyword evidence="2 4" id="KW-0560">Oxidoreductase</keyword>
<evidence type="ECO:0000259" key="5">
    <source>
        <dbReference type="Pfam" id="PF00389"/>
    </source>
</evidence>
<dbReference type="AlphaFoldDB" id="A0A0R2H4F6"/>
<dbReference type="PROSITE" id="PS00671">
    <property type="entry name" value="D_2_HYDROXYACID_DH_3"/>
    <property type="match status" value="1"/>
</dbReference>
<evidence type="ECO:0000256" key="4">
    <source>
        <dbReference type="RuleBase" id="RU003719"/>
    </source>
</evidence>
<feature type="domain" description="D-isomer specific 2-hydroxyacid dehydrogenase NAD-binding" evidence="6">
    <location>
        <begin position="111"/>
        <end position="282"/>
    </location>
</feature>
<dbReference type="GO" id="GO:0016616">
    <property type="term" value="F:oxidoreductase activity, acting on the CH-OH group of donors, NAD or NADP as acceptor"/>
    <property type="evidence" value="ECO:0007669"/>
    <property type="project" value="InterPro"/>
</dbReference>
<comment type="caution">
    <text evidence="7">The sequence shown here is derived from an EMBL/GenBank/DDBJ whole genome shotgun (WGS) entry which is preliminary data.</text>
</comment>
<comment type="similarity">
    <text evidence="1 4">Belongs to the D-isomer specific 2-hydroxyacid dehydrogenase family.</text>
</comment>
<dbReference type="EMBL" id="JQBL01000044">
    <property type="protein sequence ID" value="KRN47464.1"/>
    <property type="molecule type" value="Genomic_DNA"/>
</dbReference>
<evidence type="ECO:0000256" key="2">
    <source>
        <dbReference type="ARBA" id="ARBA00023002"/>
    </source>
</evidence>
<name>A0A0R2H4F6_9FIRM</name>
<dbReference type="InterPro" id="IPR006140">
    <property type="entry name" value="D-isomer_DH_NAD-bd"/>
</dbReference>
<evidence type="ECO:0000313" key="8">
    <source>
        <dbReference type="Proteomes" id="UP000051841"/>
    </source>
</evidence>
<sequence>MKRNVVVMNGKKMNYDGALGYQLLGDHVIVYDDTDEKNFLEHASQAEIIVTKEMSVTSEMIAGLKNVKLIVEAGTGYNNIDLDAANKKHIMVCNVPSYSSKRVAHTAIMGMLMLSSSMQMQLRHLERGDHSHFTNGLLMRHEELNDKTLGIVGAGHIGREVGKVAHAMGMQVIYNTRTTKDDGEEYVSLNELLKRSDYVSLHVPLNEWTYHMINKDTLSLMKNNAFLINTSRGALVDEEALISSLKAKEIGGAFLDVTEVEPPEEGSPLYELENVIITPHMGWKGLETRKRLLSIVKDDIDAFDADHPINVVNEPFSL</sequence>
<dbReference type="InterPro" id="IPR036291">
    <property type="entry name" value="NAD(P)-bd_dom_sf"/>
</dbReference>
<protein>
    <submittedName>
        <fullName evidence="7">Uncharacterized protein</fullName>
    </submittedName>
</protein>
<dbReference type="InterPro" id="IPR050418">
    <property type="entry name" value="D-iso_2-hydroxyacid_DH_PdxB"/>
</dbReference>
<evidence type="ECO:0000256" key="3">
    <source>
        <dbReference type="ARBA" id="ARBA00023027"/>
    </source>
</evidence>
<dbReference type="InterPro" id="IPR006139">
    <property type="entry name" value="D-isomer_2_OHA_DH_cat_dom"/>
</dbReference>
<reference evidence="7 8" key="1">
    <citation type="journal article" date="2015" name="Genome Announc.">
        <title>Expanding the biotechnology potential of lactobacilli through comparative genomics of 213 strains and associated genera.</title>
        <authorList>
            <person name="Sun Z."/>
            <person name="Harris H.M."/>
            <person name="McCann A."/>
            <person name="Guo C."/>
            <person name="Argimon S."/>
            <person name="Zhang W."/>
            <person name="Yang X."/>
            <person name="Jeffery I.B."/>
            <person name="Cooney J.C."/>
            <person name="Kagawa T.F."/>
            <person name="Liu W."/>
            <person name="Song Y."/>
            <person name="Salvetti E."/>
            <person name="Wrobel A."/>
            <person name="Rasinkangas P."/>
            <person name="Parkhill J."/>
            <person name="Rea M.C."/>
            <person name="O'Sullivan O."/>
            <person name="Ritari J."/>
            <person name="Douillard F.P."/>
            <person name="Paul Ross R."/>
            <person name="Yang R."/>
            <person name="Briner A.E."/>
            <person name="Felis G.E."/>
            <person name="de Vos W.M."/>
            <person name="Barrangou R."/>
            <person name="Klaenhammer T.R."/>
            <person name="Caufield P.W."/>
            <person name="Cui Y."/>
            <person name="Zhang H."/>
            <person name="O'Toole P.W."/>
        </authorList>
    </citation>
    <scope>NUCLEOTIDE SEQUENCE [LARGE SCALE GENOMIC DNA]</scope>
    <source>
        <strain evidence="7 8">DSM 20405</strain>
    </source>
</reference>
<dbReference type="PATRIC" id="fig|1410657.5.peg.1586"/>
<evidence type="ECO:0000259" key="6">
    <source>
        <dbReference type="Pfam" id="PF02826"/>
    </source>
</evidence>
<dbReference type="Gene3D" id="3.40.50.720">
    <property type="entry name" value="NAD(P)-binding Rossmann-like Domain"/>
    <property type="match status" value="2"/>
</dbReference>
<proteinExistence type="inferred from homology"/>
<dbReference type="Pfam" id="PF02826">
    <property type="entry name" value="2-Hacid_dh_C"/>
    <property type="match status" value="1"/>
</dbReference>